<evidence type="ECO:0000313" key="1">
    <source>
        <dbReference type="EMBL" id="VEL27087.1"/>
    </source>
</evidence>
<gene>
    <name evidence="1" type="ORF">PXEA_LOCUS20527</name>
</gene>
<feature type="non-terminal residue" evidence="1">
    <location>
        <position position="185"/>
    </location>
</feature>
<reference evidence="1" key="1">
    <citation type="submission" date="2018-11" db="EMBL/GenBank/DDBJ databases">
        <authorList>
            <consortium name="Pathogen Informatics"/>
        </authorList>
    </citation>
    <scope>NUCLEOTIDE SEQUENCE</scope>
</reference>
<comment type="caution">
    <text evidence="1">The sequence shown here is derived from an EMBL/GenBank/DDBJ whole genome shotgun (WGS) entry which is preliminary data.</text>
</comment>
<dbReference type="AlphaFoldDB" id="A0A3S5AWI1"/>
<keyword evidence="2" id="KW-1185">Reference proteome</keyword>
<sequence length="185" mass="19449">MRFTAKLLLAPIAHSSSDYFMLSAAESECAARRAAEAASTIAAATAAAQLARRAAEMADRLTGISSLPGSPGPLDSVDNGQANASAFLDSDGITTLTPAGTANQPRILVQEDEVEVGTIEKASTTATEQDEVAIGMREPDTTDASVALLLARVREMAERARAAEAMAKDAMDQLDAEQCFRKLYK</sequence>
<dbReference type="Proteomes" id="UP000784294">
    <property type="component" value="Unassembled WGS sequence"/>
</dbReference>
<dbReference type="EMBL" id="CAAALY010084793">
    <property type="protein sequence ID" value="VEL27087.1"/>
    <property type="molecule type" value="Genomic_DNA"/>
</dbReference>
<evidence type="ECO:0000313" key="2">
    <source>
        <dbReference type="Proteomes" id="UP000784294"/>
    </source>
</evidence>
<name>A0A3S5AWI1_9PLAT</name>
<organism evidence="1 2">
    <name type="scientific">Protopolystoma xenopodis</name>
    <dbReference type="NCBI Taxonomy" id="117903"/>
    <lineage>
        <taxon>Eukaryota</taxon>
        <taxon>Metazoa</taxon>
        <taxon>Spiralia</taxon>
        <taxon>Lophotrochozoa</taxon>
        <taxon>Platyhelminthes</taxon>
        <taxon>Monogenea</taxon>
        <taxon>Polyopisthocotylea</taxon>
        <taxon>Polystomatidea</taxon>
        <taxon>Polystomatidae</taxon>
        <taxon>Protopolystoma</taxon>
    </lineage>
</organism>
<protein>
    <submittedName>
        <fullName evidence="1">Uncharacterized protein</fullName>
    </submittedName>
</protein>
<proteinExistence type="predicted"/>
<accession>A0A3S5AWI1</accession>